<proteinExistence type="predicted"/>
<dbReference type="EMBL" id="JAAXPG010000035">
    <property type="protein sequence ID" value="NKZ01346.1"/>
    <property type="molecule type" value="Genomic_DNA"/>
</dbReference>
<comment type="caution">
    <text evidence="1">The sequence shown here is derived from an EMBL/GenBank/DDBJ whole genome shotgun (WGS) entry which is preliminary data.</text>
</comment>
<dbReference type="Proteomes" id="UP000553209">
    <property type="component" value="Unassembled WGS sequence"/>
</dbReference>
<sequence>MPLTDGLVARIDFQDDVTEEEADRHTRDLVLLLEDLDVDEVRAAEGDTVPGTRSADPATLAGAVLVTGMLLKPVLTALVSLAGTWLEQSGQKAVTVEVEGAKVTVQGPVSPGDVETYVRALRAGPGSAAPGPEGADA</sequence>
<accession>A0A7X6MI06</accession>
<protein>
    <submittedName>
        <fullName evidence="1">Uncharacterized protein</fullName>
    </submittedName>
</protein>
<gene>
    <name evidence="1" type="ORF">HGB44_27275</name>
</gene>
<evidence type="ECO:0000313" key="2">
    <source>
        <dbReference type="Proteomes" id="UP000553209"/>
    </source>
</evidence>
<dbReference type="RefSeq" id="WP_168444168.1">
    <property type="nucleotide sequence ID" value="NZ_JAAXPG010000035.1"/>
</dbReference>
<name>A0A7X6MI06_9ACTN</name>
<organism evidence="1 2">
    <name type="scientific">Nocardiopsis alborubida</name>
    <dbReference type="NCBI Taxonomy" id="146802"/>
    <lineage>
        <taxon>Bacteria</taxon>
        <taxon>Bacillati</taxon>
        <taxon>Actinomycetota</taxon>
        <taxon>Actinomycetes</taxon>
        <taxon>Streptosporangiales</taxon>
        <taxon>Nocardiopsidaceae</taxon>
        <taxon>Nocardiopsis</taxon>
    </lineage>
</organism>
<keyword evidence="2" id="KW-1185">Reference proteome</keyword>
<reference evidence="1 2" key="1">
    <citation type="submission" date="2020-04" db="EMBL/GenBank/DDBJ databases">
        <title>MicrobeNet Type strains.</title>
        <authorList>
            <person name="Nicholson A.C."/>
        </authorList>
    </citation>
    <scope>NUCLEOTIDE SEQUENCE [LARGE SCALE GENOMIC DNA]</scope>
    <source>
        <strain evidence="1 2">ATCC 23612</strain>
    </source>
</reference>
<evidence type="ECO:0000313" key="1">
    <source>
        <dbReference type="EMBL" id="NKZ01346.1"/>
    </source>
</evidence>
<dbReference type="AlphaFoldDB" id="A0A7X6MI06"/>